<protein>
    <submittedName>
        <fullName evidence="3">GIY-YIG nuclease family protein</fullName>
    </submittedName>
</protein>
<evidence type="ECO:0000313" key="3">
    <source>
        <dbReference type="EMBL" id="NVO84035.1"/>
    </source>
</evidence>
<dbReference type="PANTHER" id="PTHR34477">
    <property type="entry name" value="UPF0213 PROTEIN YHBQ"/>
    <property type="match status" value="1"/>
</dbReference>
<dbReference type="Proteomes" id="UP000626554">
    <property type="component" value="Unassembled WGS sequence"/>
</dbReference>
<dbReference type="Pfam" id="PF01541">
    <property type="entry name" value="GIY-YIG"/>
    <property type="match status" value="1"/>
</dbReference>
<dbReference type="Gene3D" id="3.40.1440.10">
    <property type="entry name" value="GIY-YIG endonuclease"/>
    <property type="match status" value="1"/>
</dbReference>
<keyword evidence="4" id="KW-1185">Reference proteome</keyword>
<dbReference type="PROSITE" id="PS50164">
    <property type="entry name" value="GIY_YIG"/>
    <property type="match status" value="1"/>
</dbReference>
<dbReference type="SUPFAM" id="SSF82771">
    <property type="entry name" value="GIY-YIG endonuclease"/>
    <property type="match status" value="1"/>
</dbReference>
<gene>
    <name evidence="3" type="ORF">HW556_03990</name>
</gene>
<comment type="similarity">
    <text evidence="1">Belongs to the UPF0213 family.</text>
</comment>
<evidence type="ECO:0000256" key="1">
    <source>
        <dbReference type="ARBA" id="ARBA00007435"/>
    </source>
</evidence>
<name>A0ABX2PZD3_9BACT</name>
<dbReference type="InterPro" id="IPR000305">
    <property type="entry name" value="GIY-YIG_endonuc"/>
</dbReference>
<dbReference type="EMBL" id="JABKAV010000006">
    <property type="protein sequence ID" value="NVO84035.1"/>
    <property type="molecule type" value="Genomic_DNA"/>
</dbReference>
<sequence>MKTYYVYLLTNKNKTVLYIGVTNDLQRRVGEHKVGLHPGFTKKYNLHYLVYFESYPDIKAAIAREKQLKAGSRQKKEALIMAENPEWLDLAADF</sequence>
<comment type="caution">
    <text evidence="3">The sequence shown here is derived from an EMBL/GenBank/DDBJ whole genome shotgun (WGS) entry which is preliminary data.</text>
</comment>
<evidence type="ECO:0000259" key="2">
    <source>
        <dbReference type="PROSITE" id="PS50164"/>
    </source>
</evidence>
<accession>A0ABX2PZD3</accession>
<evidence type="ECO:0000313" key="4">
    <source>
        <dbReference type="Proteomes" id="UP000626554"/>
    </source>
</evidence>
<feature type="domain" description="GIY-YIG" evidence="2">
    <location>
        <begin position="2"/>
        <end position="78"/>
    </location>
</feature>
<dbReference type="PANTHER" id="PTHR34477:SF5">
    <property type="entry name" value="BSL5627 PROTEIN"/>
    <property type="match status" value="1"/>
</dbReference>
<dbReference type="InterPro" id="IPR035901">
    <property type="entry name" value="GIY-YIG_endonuc_sf"/>
</dbReference>
<dbReference type="RefSeq" id="WP_176898188.1">
    <property type="nucleotide sequence ID" value="NZ_JABKAV010000006.1"/>
</dbReference>
<proteinExistence type="inferred from homology"/>
<organism evidence="3 4">
    <name type="scientific">Hymenobacter terrestris</name>
    <dbReference type="NCBI Taxonomy" id="2748310"/>
    <lineage>
        <taxon>Bacteria</taxon>
        <taxon>Pseudomonadati</taxon>
        <taxon>Bacteroidota</taxon>
        <taxon>Cytophagia</taxon>
        <taxon>Cytophagales</taxon>
        <taxon>Hymenobacteraceae</taxon>
        <taxon>Hymenobacter</taxon>
    </lineage>
</organism>
<dbReference type="InterPro" id="IPR050190">
    <property type="entry name" value="UPF0213_domain"/>
</dbReference>
<dbReference type="CDD" id="cd10448">
    <property type="entry name" value="GIY-YIG_unchar_3"/>
    <property type="match status" value="1"/>
</dbReference>
<reference evidence="3 4" key="1">
    <citation type="submission" date="2020-05" db="EMBL/GenBank/DDBJ databases">
        <title>Hymenobacter terrestris sp. nov. and Hymenobacter lapidiphilus sp. nov., isolated from regoliths in Antarctica.</title>
        <authorList>
            <person name="Sedlacek I."/>
            <person name="Pantucek R."/>
            <person name="Zeman M."/>
            <person name="Holochova P."/>
            <person name="Kralova S."/>
            <person name="Stankova E."/>
            <person name="Sedo O."/>
            <person name="Micenkova L."/>
            <person name="Svec P."/>
            <person name="Gupta V."/>
            <person name="Sood U."/>
            <person name="Korpole U.S."/>
            <person name="Lal R."/>
        </authorList>
    </citation>
    <scope>NUCLEOTIDE SEQUENCE [LARGE SCALE GENOMIC DNA]</scope>
    <source>
        <strain evidence="3 4">P5252</strain>
    </source>
</reference>